<sequence>MFNIKISSRNHAWISVISLGFAAFIFNTTEFVPIALLSDISHSFDMNKQDSGIMVTVYAWVVAALSLPLILLLGNTERKRLLTIVFILFIIGHIICYFAISFNWLLFGRIIVASAHAIFWSITSALAIRVAPYGKKSQALAIIATGTSLATILGIPIGRIIGEWLGWRSTFLMIGVMALLVLLILIKVLPKLPSINTGSAKNLPIIMKRPALVGIFIIAAIAVSGSFTAYTFIEQFSIDLVGMTANELTVLLLFFGISGIAGSVIFGKINTKHPLSLLPVSIALLTVALLVLYTSITSLPLFFTVCFFWGIAFTCMMLTQQIKVLDLASDATDIAMAIYSGIVNVGIGAGALIGHQVINYTQIEWIGYFGGAIVFMALCITFFITLRYKALFIERAKANTGTEIITH</sequence>
<dbReference type="AlphaFoldDB" id="A0A495RAA7"/>
<keyword evidence="3 6" id="KW-0812">Transmembrane</keyword>
<proteinExistence type="predicted"/>
<dbReference type="Pfam" id="PF07690">
    <property type="entry name" value="MFS_1"/>
    <property type="match status" value="1"/>
</dbReference>
<name>A0A495RAA7_9GAMM</name>
<feature type="transmembrane region" description="Helical" evidence="6">
    <location>
        <begin position="211"/>
        <end position="233"/>
    </location>
</feature>
<dbReference type="GO" id="GO:0022857">
    <property type="term" value="F:transmembrane transporter activity"/>
    <property type="evidence" value="ECO:0007669"/>
    <property type="project" value="InterPro"/>
</dbReference>
<feature type="transmembrane region" description="Helical" evidence="6">
    <location>
        <begin position="274"/>
        <end position="293"/>
    </location>
</feature>
<feature type="transmembrane region" description="Helical" evidence="6">
    <location>
        <begin position="57"/>
        <end position="74"/>
    </location>
</feature>
<keyword evidence="5 6" id="KW-0472">Membrane</keyword>
<protein>
    <submittedName>
        <fullName evidence="8">DHA1 family L-arabinose/isopropyl-beta-D-thiogalactopyranoside export protein-like MFS transporter</fullName>
    </submittedName>
</protein>
<dbReference type="InterPro" id="IPR036259">
    <property type="entry name" value="MFS_trans_sf"/>
</dbReference>
<feature type="transmembrane region" description="Helical" evidence="6">
    <location>
        <begin position="106"/>
        <end position="128"/>
    </location>
</feature>
<keyword evidence="4 6" id="KW-1133">Transmembrane helix</keyword>
<dbReference type="SUPFAM" id="SSF103473">
    <property type="entry name" value="MFS general substrate transporter"/>
    <property type="match status" value="1"/>
</dbReference>
<feature type="transmembrane region" description="Helical" evidence="6">
    <location>
        <begin position="365"/>
        <end position="386"/>
    </location>
</feature>
<comment type="caution">
    <text evidence="8">The sequence shown here is derived from an EMBL/GenBank/DDBJ whole genome shotgun (WGS) entry which is preliminary data.</text>
</comment>
<comment type="subcellular location">
    <subcellularLocation>
        <location evidence="1">Cell membrane</location>
        <topology evidence="1">Multi-pass membrane protein</topology>
    </subcellularLocation>
</comment>
<dbReference type="CDD" id="cd17324">
    <property type="entry name" value="MFS_NepI_like"/>
    <property type="match status" value="1"/>
</dbReference>
<evidence type="ECO:0000256" key="5">
    <source>
        <dbReference type="ARBA" id="ARBA00023136"/>
    </source>
</evidence>
<keyword evidence="2" id="KW-1003">Cell membrane</keyword>
<evidence type="ECO:0000256" key="2">
    <source>
        <dbReference type="ARBA" id="ARBA00022475"/>
    </source>
</evidence>
<dbReference type="PANTHER" id="PTHR43124:SF4">
    <property type="entry name" value="SUGAR EFFLUX TRANSPORTER"/>
    <property type="match status" value="1"/>
</dbReference>
<dbReference type="EMBL" id="RBWY01000007">
    <property type="protein sequence ID" value="RKS84427.1"/>
    <property type="molecule type" value="Genomic_DNA"/>
</dbReference>
<dbReference type="Proteomes" id="UP000278542">
    <property type="component" value="Unassembled WGS sequence"/>
</dbReference>
<dbReference type="InterPro" id="IPR050189">
    <property type="entry name" value="MFS_Efflux_Transporters"/>
</dbReference>
<dbReference type="PANTHER" id="PTHR43124">
    <property type="entry name" value="PURINE EFFLUX PUMP PBUE"/>
    <property type="match status" value="1"/>
</dbReference>
<feature type="transmembrane region" description="Helical" evidence="6">
    <location>
        <begin position="81"/>
        <end position="100"/>
    </location>
</feature>
<evidence type="ECO:0000256" key="3">
    <source>
        <dbReference type="ARBA" id="ARBA00022692"/>
    </source>
</evidence>
<dbReference type="RefSeq" id="WP_211324699.1">
    <property type="nucleotide sequence ID" value="NZ_RBWY01000007.1"/>
</dbReference>
<dbReference type="NCBIfam" id="NF002921">
    <property type="entry name" value="PRK03545.1"/>
    <property type="match status" value="1"/>
</dbReference>
<feature type="domain" description="Major facilitator superfamily (MFS) profile" evidence="7">
    <location>
        <begin position="15"/>
        <end position="397"/>
    </location>
</feature>
<dbReference type="InterPro" id="IPR020846">
    <property type="entry name" value="MFS_dom"/>
</dbReference>
<evidence type="ECO:0000259" key="7">
    <source>
        <dbReference type="PROSITE" id="PS50850"/>
    </source>
</evidence>
<evidence type="ECO:0000256" key="6">
    <source>
        <dbReference type="SAM" id="Phobius"/>
    </source>
</evidence>
<evidence type="ECO:0000313" key="9">
    <source>
        <dbReference type="Proteomes" id="UP000278542"/>
    </source>
</evidence>
<dbReference type="InterPro" id="IPR011701">
    <property type="entry name" value="MFS"/>
</dbReference>
<feature type="transmembrane region" description="Helical" evidence="6">
    <location>
        <begin position="167"/>
        <end position="190"/>
    </location>
</feature>
<dbReference type="GO" id="GO:0005886">
    <property type="term" value="C:plasma membrane"/>
    <property type="evidence" value="ECO:0007669"/>
    <property type="project" value="UniProtKB-SubCell"/>
</dbReference>
<feature type="transmembrane region" description="Helical" evidence="6">
    <location>
        <begin position="331"/>
        <end position="353"/>
    </location>
</feature>
<feature type="transmembrane region" description="Helical" evidence="6">
    <location>
        <begin position="248"/>
        <end position="267"/>
    </location>
</feature>
<accession>A0A495RAA7</accession>
<feature type="transmembrane region" description="Helical" evidence="6">
    <location>
        <begin position="12"/>
        <end position="37"/>
    </location>
</feature>
<organism evidence="8 9">
    <name type="scientific">Orbus hercynius</name>
    <dbReference type="NCBI Taxonomy" id="593135"/>
    <lineage>
        <taxon>Bacteria</taxon>
        <taxon>Pseudomonadati</taxon>
        <taxon>Pseudomonadota</taxon>
        <taxon>Gammaproteobacteria</taxon>
        <taxon>Orbales</taxon>
        <taxon>Orbaceae</taxon>
        <taxon>Orbus</taxon>
    </lineage>
</organism>
<dbReference type="PROSITE" id="PS50850">
    <property type="entry name" value="MFS"/>
    <property type="match status" value="1"/>
</dbReference>
<feature type="transmembrane region" description="Helical" evidence="6">
    <location>
        <begin position="140"/>
        <end position="161"/>
    </location>
</feature>
<gene>
    <name evidence="8" type="ORF">DES39_2166</name>
</gene>
<evidence type="ECO:0000256" key="4">
    <source>
        <dbReference type="ARBA" id="ARBA00022989"/>
    </source>
</evidence>
<reference evidence="8 9" key="1">
    <citation type="submission" date="2018-10" db="EMBL/GenBank/DDBJ databases">
        <title>Genomic Encyclopedia of Type Strains, Phase IV (KMG-IV): sequencing the most valuable type-strain genomes for metagenomic binning, comparative biology and taxonomic classification.</title>
        <authorList>
            <person name="Goeker M."/>
        </authorList>
    </citation>
    <scope>NUCLEOTIDE SEQUENCE [LARGE SCALE GENOMIC DNA]</scope>
    <source>
        <strain evidence="8 9">DSM 22228</strain>
    </source>
</reference>
<evidence type="ECO:0000313" key="8">
    <source>
        <dbReference type="EMBL" id="RKS84427.1"/>
    </source>
</evidence>
<evidence type="ECO:0000256" key="1">
    <source>
        <dbReference type="ARBA" id="ARBA00004651"/>
    </source>
</evidence>
<keyword evidence="9" id="KW-1185">Reference proteome</keyword>
<dbReference type="Gene3D" id="1.20.1250.20">
    <property type="entry name" value="MFS general substrate transporter like domains"/>
    <property type="match status" value="1"/>
</dbReference>
<feature type="transmembrane region" description="Helical" evidence="6">
    <location>
        <begin position="299"/>
        <end position="319"/>
    </location>
</feature>